<keyword evidence="10 15" id="KW-0547">Nucleotide-binding</keyword>
<dbReference type="InterPro" id="IPR002496">
    <property type="entry name" value="PRib_AMP_CycHydrolase_dom"/>
</dbReference>
<evidence type="ECO:0000256" key="14">
    <source>
        <dbReference type="ARBA" id="ARBA00023268"/>
    </source>
</evidence>
<evidence type="ECO:0000256" key="12">
    <source>
        <dbReference type="ARBA" id="ARBA00022840"/>
    </source>
</evidence>
<dbReference type="InterPro" id="IPR008179">
    <property type="entry name" value="HisE"/>
</dbReference>
<evidence type="ECO:0000256" key="7">
    <source>
        <dbReference type="ARBA" id="ARBA00008299"/>
    </source>
</evidence>
<comment type="similarity">
    <text evidence="7 15">In the N-terminal section; belongs to the PRA-CH family.</text>
</comment>
<dbReference type="NCBIfam" id="NF002747">
    <property type="entry name" value="PRK02759.1"/>
    <property type="match status" value="1"/>
</dbReference>
<sequence length="199" mass="22378">MTKKLNIDWKKGGGFVPAIVQDAETRAVLMLGYMNKAALTKTLKTKKVWFWSRSKKRLWMKGEFSRNILQFTGYEIDCDGDALLVKARPAGPTCHTGDYSCFGEKKARDVFAELAAVIAERKKKMPVGSYTTSLFKAGVGKITAKVKEEALEVVKAAKKETKKRLTEETVDLVYHLLVLLAEKNVSFSEIGKEIRKRRA</sequence>
<evidence type="ECO:0000256" key="3">
    <source>
        <dbReference type="ARBA" id="ARBA00004496"/>
    </source>
</evidence>
<feature type="region of interest" description="Phosphoribosyl-ATP pyrophosphohydrolase" evidence="15">
    <location>
        <begin position="111"/>
        <end position="199"/>
    </location>
</feature>
<feature type="region of interest" description="Phosphoribosyl-AMP cyclohydrolase" evidence="15">
    <location>
        <begin position="1"/>
        <end position="110"/>
    </location>
</feature>
<dbReference type="InterPro" id="IPR023019">
    <property type="entry name" value="His_synth_HisIE"/>
</dbReference>
<evidence type="ECO:0000256" key="1">
    <source>
        <dbReference type="ARBA" id="ARBA00000024"/>
    </source>
</evidence>
<keyword evidence="12 15" id="KW-0067">ATP-binding</keyword>
<evidence type="ECO:0000256" key="6">
    <source>
        <dbReference type="ARBA" id="ARBA00007731"/>
    </source>
</evidence>
<comment type="caution">
    <text evidence="17">The sequence shown here is derived from an EMBL/GenBank/DDBJ whole genome shotgun (WGS) entry which is preliminary data.</text>
</comment>
<dbReference type="HAMAP" id="MF_01020">
    <property type="entry name" value="HisE"/>
    <property type="match status" value="1"/>
</dbReference>
<dbReference type="EC" id="3.5.4.19" evidence="15"/>
<evidence type="ECO:0000256" key="13">
    <source>
        <dbReference type="ARBA" id="ARBA00023102"/>
    </source>
</evidence>
<evidence type="ECO:0000256" key="2">
    <source>
        <dbReference type="ARBA" id="ARBA00001460"/>
    </source>
</evidence>
<dbReference type="GO" id="GO:0005737">
    <property type="term" value="C:cytoplasm"/>
    <property type="evidence" value="ECO:0007669"/>
    <property type="project" value="UniProtKB-SubCell"/>
</dbReference>
<dbReference type="NCBIfam" id="TIGR03188">
    <property type="entry name" value="histidine_hisI"/>
    <property type="match status" value="1"/>
</dbReference>
<dbReference type="HAMAP" id="MF_01019">
    <property type="entry name" value="HisIE"/>
    <property type="match status" value="1"/>
</dbReference>
<evidence type="ECO:0000313" key="17">
    <source>
        <dbReference type="EMBL" id="KKW47455.1"/>
    </source>
</evidence>
<evidence type="ECO:0000256" key="5">
    <source>
        <dbReference type="ARBA" id="ARBA00005204"/>
    </source>
</evidence>
<evidence type="ECO:0000256" key="8">
    <source>
        <dbReference type="ARBA" id="ARBA00022490"/>
    </source>
</evidence>
<evidence type="ECO:0000259" key="16">
    <source>
        <dbReference type="Pfam" id="PF01502"/>
    </source>
</evidence>
<dbReference type="FunFam" id="3.10.20.810:FF:000001">
    <property type="entry name" value="Histidine biosynthesis bifunctional protein HisIE"/>
    <property type="match status" value="1"/>
</dbReference>
<dbReference type="CDD" id="cd11534">
    <property type="entry name" value="NTP-PPase_HisIE_like"/>
    <property type="match status" value="1"/>
</dbReference>
<reference evidence="17 18" key="1">
    <citation type="journal article" date="2015" name="Nature">
        <title>rRNA introns, odd ribosomes, and small enigmatic genomes across a large radiation of phyla.</title>
        <authorList>
            <person name="Brown C.T."/>
            <person name="Hug L.A."/>
            <person name="Thomas B.C."/>
            <person name="Sharon I."/>
            <person name="Castelle C.J."/>
            <person name="Singh A."/>
            <person name="Wilkins M.J."/>
            <person name="Williams K.H."/>
            <person name="Banfield J.F."/>
        </authorList>
    </citation>
    <scope>NUCLEOTIDE SEQUENCE [LARGE SCALE GENOMIC DNA]</scope>
</reference>
<name>A0A0G1YW81_9BACT</name>
<dbReference type="PANTHER" id="PTHR42945:SF9">
    <property type="entry name" value="HISTIDINE BIOSYNTHESIS BIFUNCTIONAL PROTEIN HISIE"/>
    <property type="match status" value="1"/>
</dbReference>
<proteinExistence type="inferred from homology"/>
<dbReference type="InterPro" id="IPR021130">
    <property type="entry name" value="PRib-ATP_PPHydrolase-like"/>
</dbReference>
<keyword evidence="9 15" id="KW-0028">Amino-acid biosynthesis</keyword>
<evidence type="ECO:0000256" key="4">
    <source>
        <dbReference type="ARBA" id="ARBA00005169"/>
    </source>
</evidence>
<evidence type="ECO:0000256" key="11">
    <source>
        <dbReference type="ARBA" id="ARBA00022801"/>
    </source>
</evidence>
<keyword evidence="14 15" id="KW-0511">Multifunctional enzyme</keyword>
<gene>
    <name evidence="15" type="primary">hisI</name>
    <name evidence="15" type="synonym">hisIE</name>
    <name evidence="17" type="ORF">UY98_C0012G0017</name>
</gene>
<dbReference type="GO" id="GO:0004636">
    <property type="term" value="F:phosphoribosyl-ATP diphosphatase activity"/>
    <property type="evidence" value="ECO:0007669"/>
    <property type="project" value="UniProtKB-UniRule"/>
</dbReference>
<dbReference type="GO" id="GO:0004635">
    <property type="term" value="F:phosphoribosyl-AMP cyclohydrolase activity"/>
    <property type="evidence" value="ECO:0007669"/>
    <property type="project" value="UniProtKB-UniRule"/>
</dbReference>
<dbReference type="NCBIfam" id="NF000768">
    <property type="entry name" value="PRK00051.1"/>
    <property type="match status" value="1"/>
</dbReference>
<dbReference type="PANTHER" id="PTHR42945">
    <property type="entry name" value="HISTIDINE BIOSYNTHESIS BIFUNCTIONAL PROTEIN"/>
    <property type="match status" value="1"/>
</dbReference>
<dbReference type="SUPFAM" id="SSF141734">
    <property type="entry name" value="HisI-like"/>
    <property type="match status" value="1"/>
</dbReference>
<dbReference type="EC" id="3.6.1.31" evidence="15"/>
<evidence type="ECO:0000256" key="10">
    <source>
        <dbReference type="ARBA" id="ARBA00022741"/>
    </source>
</evidence>
<keyword evidence="8 15" id="KW-0963">Cytoplasm</keyword>
<comment type="catalytic activity">
    <reaction evidence="1 15">
        <text>1-(5-phospho-beta-D-ribosyl)-5'-AMP + H2O = 1-(5-phospho-beta-D-ribosyl)-5-[(5-phospho-beta-D-ribosylamino)methylideneamino]imidazole-4-carboxamide</text>
        <dbReference type="Rhea" id="RHEA:20049"/>
        <dbReference type="ChEBI" id="CHEBI:15377"/>
        <dbReference type="ChEBI" id="CHEBI:58435"/>
        <dbReference type="ChEBI" id="CHEBI:59457"/>
        <dbReference type="EC" id="3.5.4.19"/>
    </reaction>
</comment>
<comment type="pathway">
    <text evidence="4 15">Amino-acid biosynthesis; L-histidine biosynthesis; L-histidine from 5-phospho-alpha-D-ribose 1-diphosphate: step 3/9.</text>
</comment>
<comment type="subcellular location">
    <subcellularLocation>
        <location evidence="3 15">Cytoplasm</location>
    </subcellularLocation>
</comment>
<dbReference type="InterPro" id="IPR038019">
    <property type="entry name" value="PRib_AMP_CycHydrolase_sf"/>
</dbReference>
<dbReference type="SUPFAM" id="SSF101386">
    <property type="entry name" value="all-alpha NTP pyrophosphatases"/>
    <property type="match status" value="1"/>
</dbReference>
<evidence type="ECO:0000313" key="18">
    <source>
        <dbReference type="Proteomes" id="UP000034789"/>
    </source>
</evidence>
<dbReference type="Pfam" id="PF01503">
    <property type="entry name" value="PRA-PH"/>
    <property type="match status" value="1"/>
</dbReference>
<dbReference type="UniPathway" id="UPA00031">
    <property type="reaction ID" value="UER00007"/>
</dbReference>
<dbReference type="GO" id="GO:0000105">
    <property type="term" value="P:L-histidine biosynthetic process"/>
    <property type="evidence" value="ECO:0007669"/>
    <property type="project" value="UniProtKB-UniRule"/>
</dbReference>
<dbReference type="PATRIC" id="fig|1618672.3.peg.269"/>
<dbReference type="Pfam" id="PF01502">
    <property type="entry name" value="PRA-CH"/>
    <property type="match status" value="1"/>
</dbReference>
<keyword evidence="11 15" id="KW-0378">Hydrolase</keyword>
<dbReference type="Gene3D" id="1.10.287.1080">
    <property type="entry name" value="MazG-like"/>
    <property type="match status" value="1"/>
</dbReference>
<comment type="similarity">
    <text evidence="6 15">In the C-terminal section; belongs to the PRA-PH family.</text>
</comment>
<evidence type="ECO:0000256" key="15">
    <source>
        <dbReference type="HAMAP-Rule" id="MF_01019"/>
    </source>
</evidence>
<accession>A0A0G1YW81</accession>
<comment type="catalytic activity">
    <reaction evidence="2 15">
        <text>1-(5-phospho-beta-D-ribosyl)-ATP + H2O = 1-(5-phospho-beta-D-ribosyl)-5'-AMP + diphosphate + H(+)</text>
        <dbReference type="Rhea" id="RHEA:22828"/>
        <dbReference type="ChEBI" id="CHEBI:15377"/>
        <dbReference type="ChEBI" id="CHEBI:15378"/>
        <dbReference type="ChEBI" id="CHEBI:33019"/>
        <dbReference type="ChEBI" id="CHEBI:59457"/>
        <dbReference type="ChEBI" id="CHEBI:73183"/>
        <dbReference type="EC" id="3.6.1.31"/>
    </reaction>
</comment>
<keyword evidence="13 15" id="KW-0368">Histidine biosynthesis</keyword>
<evidence type="ECO:0000256" key="9">
    <source>
        <dbReference type="ARBA" id="ARBA00022605"/>
    </source>
</evidence>
<feature type="domain" description="Phosphoribosyl-AMP cyclohydrolase" evidence="16">
    <location>
        <begin position="30"/>
        <end position="102"/>
    </location>
</feature>
<dbReference type="AlphaFoldDB" id="A0A0G1YW81"/>
<dbReference type="EMBL" id="LCSD01000012">
    <property type="protein sequence ID" value="KKW47455.1"/>
    <property type="molecule type" value="Genomic_DNA"/>
</dbReference>
<protein>
    <recommendedName>
        <fullName evidence="15">Histidine biosynthesis bifunctional protein HisIE</fullName>
    </recommendedName>
    <domain>
        <recommendedName>
            <fullName evidence="15">Phosphoribosyl-AMP cyclohydrolase</fullName>
            <shortName evidence="15">PRA-CH</shortName>
            <ecNumber evidence="15">3.5.4.19</ecNumber>
        </recommendedName>
    </domain>
    <domain>
        <recommendedName>
            <fullName evidence="15">Phosphoribosyl-ATP pyrophosphatase</fullName>
            <shortName evidence="15">PRA-PH</shortName>
            <ecNumber evidence="15">3.6.1.31</ecNumber>
        </recommendedName>
    </domain>
</protein>
<comment type="pathway">
    <text evidence="5 15">Amino-acid biosynthesis; L-histidine biosynthesis; L-histidine from 5-phospho-alpha-D-ribose 1-diphosphate: step 2/9.</text>
</comment>
<dbReference type="Proteomes" id="UP000034789">
    <property type="component" value="Unassembled WGS sequence"/>
</dbReference>
<organism evidence="17 18">
    <name type="scientific">Candidatus Kaiserbacteria bacterium GW2011_GWA2_58_9</name>
    <dbReference type="NCBI Taxonomy" id="1618672"/>
    <lineage>
        <taxon>Bacteria</taxon>
        <taxon>Candidatus Kaiseribacteriota</taxon>
    </lineage>
</organism>
<dbReference type="Gene3D" id="3.10.20.810">
    <property type="entry name" value="Phosphoribosyl-AMP cyclohydrolase"/>
    <property type="match status" value="1"/>
</dbReference>
<dbReference type="GO" id="GO:0005524">
    <property type="term" value="F:ATP binding"/>
    <property type="evidence" value="ECO:0007669"/>
    <property type="project" value="UniProtKB-KW"/>
</dbReference>